<feature type="transmembrane region" description="Helical" evidence="2">
    <location>
        <begin position="12"/>
        <end position="31"/>
    </location>
</feature>
<feature type="compositionally biased region" description="Low complexity" evidence="1">
    <location>
        <begin position="54"/>
        <end position="85"/>
    </location>
</feature>
<comment type="caution">
    <text evidence="3">The sequence shown here is derived from an EMBL/GenBank/DDBJ whole genome shotgun (WGS) entry which is preliminary data.</text>
</comment>
<evidence type="ECO:0000256" key="2">
    <source>
        <dbReference type="SAM" id="Phobius"/>
    </source>
</evidence>
<feature type="compositionally biased region" description="Basic and acidic residues" evidence="1">
    <location>
        <begin position="322"/>
        <end position="362"/>
    </location>
</feature>
<evidence type="ECO:0000313" key="3">
    <source>
        <dbReference type="EMBL" id="CAJ0587067.1"/>
    </source>
</evidence>
<evidence type="ECO:0000256" key="1">
    <source>
        <dbReference type="SAM" id="MobiDB-lite"/>
    </source>
</evidence>
<reference evidence="3" key="1">
    <citation type="submission" date="2023-06" db="EMBL/GenBank/DDBJ databases">
        <authorList>
            <person name="Delattre M."/>
        </authorList>
    </citation>
    <scope>NUCLEOTIDE SEQUENCE</scope>
    <source>
        <strain evidence="3">AF72</strain>
    </source>
</reference>
<keyword evidence="2" id="KW-0812">Transmembrane</keyword>
<proteinExistence type="predicted"/>
<feature type="compositionally biased region" description="Basic and acidic residues" evidence="1">
    <location>
        <begin position="102"/>
        <end position="115"/>
    </location>
</feature>
<dbReference type="AlphaFoldDB" id="A0AA36DHY0"/>
<feature type="compositionally biased region" description="Basic and acidic residues" evidence="1">
    <location>
        <begin position="299"/>
        <end position="314"/>
    </location>
</feature>
<name>A0AA36DHY0_9BILA</name>
<keyword evidence="2" id="KW-0472">Membrane</keyword>
<sequence>MADDLWWKIPLFNIPVVIFIVAFIVLCFIWYRRRQGKKKPTESSTKTSKKKVGSQKSVMPASKKSKKSVAAPPSAKPDAPAAPEAAAEEKKPAAEKPTGTTTEDKGKEPAAREEWQPTELGGNWDEAGRHRFFLELEAEGNRLKKVRNVRPETQVNFDFLKDANEKQRQAATDEKVAPKDPHTTLCLDAPEMSAALDNLDLNERLRAREDVEPNEYFNMCSEETLKGRRKDWGPQQLGAELDEPLTDEQKALIEARKLHQSAIARHLARGGYMFGANVAHVEVVAETKFDVITETPEPPDPHKSSAAEKPDKHSKQVKKQRSSRDTKETKVTLDSKTKDVTKDRTRDKETKEATKETKETKE</sequence>
<keyword evidence="4" id="KW-1185">Reference proteome</keyword>
<feature type="region of interest" description="Disordered" evidence="1">
    <location>
        <begin position="293"/>
        <end position="362"/>
    </location>
</feature>
<gene>
    <name evidence="3" type="ORF">MSPICULIGERA_LOCUS25047</name>
</gene>
<dbReference type="EMBL" id="CATQJA010002709">
    <property type="protein sequence ID" value="CAJ0587067.1"/>
    <property type="molecule type" value="Genomic_DNA"/>
</dbReference>
<protein>
    <submittedName>
        <fullName evidence="3">Uncharacterized protein</fullName>
    </submittedName>
</protein>
<dbReference type="Proteomes" id="UP001177023">
    <property type="component" value="Unassembled WGS sequence"/>
</dbReference>
<keyword evidence="2" id="KW-1133">Transmembrane helix</keyword>
<feature type="region of interest" description="Disordered" evidence="1">
    <location>
        <begin position="38"/>
        <end position="124"/>
    </location>
</feature>
<feature type="non-terminal residue" evidence="3">
    <location>
        <position position="1"/>
    </location>
</feature>
<organism evidence="3 4">
    <name type="scientific">Mesorhabditis spiculigera</name>
    <dbReference type="NCBI Taxonomy" id="96644"/>
    <lineage>
        <taxon>Eukaryota</taxon>
        <taxon>Metazoa</taxon>
        <taxon>Ecdysozoa</taxon>
        <taxon>Nematoda</taxon>
        <taxon>Chromadorea</taxon>
        <taxon>Rhabditida</taxon>
        <taxon>Rhabditina</taxon>
        <taxon>Rhabditomorpha</taxon>
        <taxon>Rhabditoidea</taxon>
        <taxon>Rhabditidae</taxon>
        <taxon>Mesorhabditinae</taxon>
        <taxon>Mesorhabditis</taxon>
    </lineage>
</organism>
<evidence type="ECO:0000313" key="4">
    <source>
        <dbReference type="Proteomes" id="UP001177023"/>
    </source>
</evidence>
<accession>A0AA36DHY0</accession>